<name>A0A4C1X0H1_EUMVA</name>
<sequence length="187" mass="20732">MYNRADWTLRDGCVALRPLQDICRRGSYHLAGERLCRPRAPKARGGPAGAGANERDAPLVLRCWHGQIHSHVGVFRCGRARSRSPSRHQVGCFPGAGELTAPCPTAHCPQQYNAGTDGRFQVYLTTSKPNESEKDKSRIAYLGGVRTDGFRLAEKIKRKTRATRKRQKSGSGAAREIREALFPHRAI</sequence>
<protein>
    <submittedName>
        <fullName evidence="2">Uncharacterized protein</fullName>
    </submittedName>
</protein>
<evidence type="ECO:0000313" key="3">
    <source>
        <dbReference type="Proteomes" id="UP000299102"/>
    </source>
</evidence>
<reference evidence="2 3" key="1">
    <citation type="journal article" date="2019" name="Commun. Biol.">
        <title>The bagworm genome reveals a unique fibroin gene that provides high tensile strength.</title>
        <authorList>
            <person name="Kono N."/>
            <person name="Nakamura H."/>
            <person name="Ohtoshi R."/>
            <person name="Tomita M."/>
            <person name="Numata K."/>
            <person name="Arakawa K."/>
        </authorList>
    </citation>
    <scope>NUCLEOTIDE SEQUENCE [LARGE SCALE GENOMIC DNA]</scope>
</reference>
<accession>A0A4C1X0H1</accession>
<evidence type="ECO:0000313" key="2">
    <source>
        <dbReference type="EMBL" id="GBP57248.1"/>
    </source>
</evidence>
<keyword evidence="3" id="KW-1185">Reference proteome</keyword>
<dbReference type="AlphaFoldDB" id="A0A4C1X0H1"/>
<gene>
    <name evidence="2" type="ORF">EVAR_44064_1</name>
</gene>
<dbReference type="EMBL" id="BGZK01000712">
    <property type="protein sequence ID" value="GBP57248.1"/>
    <property type="molecule type" value="Genomic_DNA"/>
</dbReference>
<feature type="region of interest" description="Disordered" evidence="1">
    <location>
        <begin position="161"/>
        <end position="187"/>
    </location>
</feature>
<feature type="compositionally biased region" description="Basic and acidic residues" evidence="1">
    <location>
        <begin position="175"/>
        <end position="187"/>
    </location>
</feature>
<dbReference type="Proteomes" id="UP000299102">
    <property type="component" value="Unassembled WGS sequence"/>
</dbReference>
<organism evidence="2 3">
    <name type="scientific">Eumeta variegata</name>
    <name type="common">Bagworm moth</name>
    <name type="synonym">Eumeta japonica</name>
    <dbReference type="NCBI Taxonomy" id="151549"/>
    <lineage>
        <taxon>Eukaryota</taxon>
        <taxon>Metazoa</taxon>
        <taxon>Ecdysozoa</taxon>
        <taxon>Arthropoda</taxon>
        <taxon>Hexapoda</taxon>
        <taxon>Insecta</taxon>
        <taxon>Pterygota</taxon>
        <taxon>Neoptera</taxon>
        <taxon>Endopterygota</taxon>
        <taxon>Lepidoptera</taxon>
        <taxon>Glossata</taxon>
        <taxon>Ditrysia</taxon>
        <taxon>Tineoidea</taxon>
        <taxon>Psychidae</taxon>
        <taxon>Oiketicinae</taxon>
        <taxon>Eumeta</taxon>
    </lineage>
</organism>
<comment type="caution">
    <text evidence="2">The sequence shown here is derived from an EMBL/GenBank/DDBJ whole genome shotgun (WGS) entry which is preliminary data.</text>
</comment>
<proteinExistence type="predicted"/>
<evidence type="ECO:0000256" key="1">
    <source>
        <dbReference type="SAM" id="MobiDB-lite"/>
    </source>
</evidence>